<comment type="catalytic activity">
    <reaction evidence="10">
        <text>(2R)-2,3-dihydroxy-3-methylbutanoate + NADP(+) = (2S)-2-acetolactate + NADPH + H(+)</text>
        <dbReference type="Rhea" id="RHEA:22068"/>
        <dbReference type="ChEBI" id="CHEBI:15378"/>
        <dbReference type="ChEBI" id="CHEBI:49072"/>
        <dbReference type="ChEBI" id="CHEBI:57783"/>
        <dbReference type="ChEBI" id="CHEBI:58349"/>
        <dbReference type="ChEBI" id="CHEBI:58476"/>
        <dbReference type="EC" id="1.1.1.86"/>
    </reaction>
</comment>
<dbReference type="UniPathway" id="UPA00047">
    <property type="reaction ID" value="UER00056"/>
</dbReference>
<dbReference type="InterPro" id="IPR000506">
    <property type="entry name" value="KARI_C"/>
</dbReference>
<dbReference type="InterPro" id="IPR013116">
    <property type="entry name" value="KARI_N"/>
</dbReference>
<comment type="similarity">
    <text evidence="3 11">Belongs to the ketol-acid reductoisomerase family.</text>
</comment>
<dbReference type="KEGG" id="bpl:BURPS1106A_A0433"/>
<feature type="binding site" evidence="11">
    <location>
        <position position="203"/>
    </location>
    <ligand>
        <name>Mg(2+)</name>
        <dbReference type="ChEBI" id="CHEBI:18420"/>
        <label>2</label>
    </ligand>
</feature>
<name>A3P2B6_BURP0</name>
<evidence type="ECO:0000256" key="8">
    <source>
        <dbReference type="ARBA" id="ARBA00023002"/>
    </source>
</evidence>
<evidence type="ECO:0000256" key="6">
    <source>
        <dbReference type="ARBA" id="ARBA00022605"/>
    </source>
</evidence>
<keyword evidence="11" id="KW-0479">Metal-binding</keyword>
<dbReference type="GO" id="GO:0046872">
    <property type="term" value="F:metal ion binding"/>
    <property type="evidence" value="ECO:0007669"/>
    <property type="project" value="UniProtKB-UniRule"/>
</dbReference>
<accession>A3P2B6</accession>
<dbReference type="AlphaFoldDB" id="A3P2B6"/>
<keyword evidence="9 11" id="KW-0100">Branched-chain amino acid biosynthesis</keyword>
<comment type="caution">
    <text evidence="11">Lacks conserved residue(s) required for the propagation of feature annotation.</text>
</comment>
<evidence type="ECO:0000313" key="15">
    <source>
        <dbReference type="Proteomes" id="UP000006738"/>
    </source>
</evidence>
<feature type="binding site" evidence="11">
    <location>
        <position position="203"/>
    </location>
    <ligand>
        <name>Mg(2+)</name>
        <dbReference type="ChEBI" id="CHEBI:18420"/>
        <label>1</label>
    </ligand>
</feature>
<dbReference type="SMART" id="SM00997">
    <property type="entry name" value="AdoHcyase_NAD"/>
    <property type="match status" value="1"/>
</dbReference>
<evidence type="ECO:0000256" key="11">
    <source>
        <dbReference type="PROSITE-ProRule" id="PRU01198"/>
    </source>
</evidence>
<evidence type="ECO:0000256" key="5">
    <source>
        <dbReference type="ARBA" id="ARBA00015731"/>
    </source>
</evidence>
<dbReference type="PROSITE" id="PS51851">
    <property type="entry name" value="KARI_C"/>
    <property type="match status" value="1"/>
</dbReference>
<dbReference type="UniPathway" id="UPA00049">
    <property type="reaction ID" value="UER00060"/>
</dbReference>
<evidence type="ECO:0000313" key="14">
    <source>
        <dbReference type="EMBL" id="ABN92681.1"/>
    </source>
</evidence>
<keyword evidence="8 11" id="KW-0560">Oxidoreductase</keyword>
<evidence type="ECO:0000256" key="3">
    <source>
        <dbReference type="ARBA" id="ARBA00010318"/>
    </source>
</evidence>
<dbReference type="EMBL" id="CP000573">
    <property type="protein sequence ID" value="ABN92681.1"/>
    <property type="molecule type" value="Genomic_DNA"/>
</dbReference>
<evidence type="ECO:0000259" key="12">
    <source>
        <dbReference type="PROSITE" id="PS51850"/>
    </source>
</evidence>
<dbReference type="InterPro" id="IPR015878">
    <property type="entry name" value="Ado_hCys_hydrolase_NAD-bd"/>
</dbReference>
<feature type="binding site" evidence="11">
    <location>
        <position position="207"/>
    </location>
    <ligand>
        <name>Mg(2+)</name>
        <dbReference type="ChEBI" id="CHEBI:18420"/>
        <label>1</label>
    </ligand>
</feature>
<dbReference type="Proteomes" id="UP000006738">
    <property type="component" value="Chromosome II"/>
</dbReference>
<dbReference type="HOGENOM" id="CLU_033821_0_0_4"/>
<dbReference type="Pfam" id="PF01450">
    <property type="entry name" value="KARI_C"/>
    <property type="match status" value="1"/>
</dbReference>
<proteinExistence type="inferred from homology"/>
<evidence type="ECO:0000256" key="7">
    <source>
        <dbReference type="ARBA" id="ARBA00022857"/>
    </source>
</evidence>
<evidence type="ECO:0000259" key="13">
    <source>
        <dbReference type="PROSITE" id="PS51851"/>
    </source>
</evidence>
<evidence type="ECO:0000256" key="10">
    <source>
        <dbReference type="ARBA" id="ARBA00049021"/>
    </source>
</evidence>
<feature type="domain" description="KARI N-terminal Rossmann" evidence="12">
    <location>
        <begin position="13"/>
        <end position="194"/>
    </location>
</feature>
<evidence type="ECO:0000256" key="2">
    <source>
        <dbReference type="ARBA" id="ARBA00004885"/>
    </source>
</evidence>
<dbReference type="SUPFAM" id="SSF51735">
    <property type="entry name" value="NAD(P)-binding Rossmann-fold domains"/>
    <property type="match status" value="1"/>
</dbReference>
<keyword evidence="7" id="KW-0521">NADP</keyword>
<keyword evidence="6 11" id="KW-0028">Amino-acid biosynthesis</keyword>
<dbReference type="InterPro" id="IPR013023">
    <property type="entry name" value="KARI"/>
</dbReference>
<keyword evidence="11" id="KW-0460">Magnesium</keyword>
<dbReference type="PANTHER" id="PTHR21371:SF1">
    <property type="entry name" value="KETOL-ACID REDUCTOISOMERASE, MITOCHONDRIAL"/>
    <property type="match status" value="1"/>
</dbReference>
<protein>
    <recommendedName>
        <fullName evidence="5">Ketol-acid reductoisomerase (NADP(+))</fullName>
        <ecNumber evidence="4">1.1.1.86</ecNumber>
    </recommendedName>
</protein>
<dbReference type="Gene3D" id="3.40.50.720">
    <property type="entry name" value="NAD(P)-binding Rossmann-like Domain"/>
    <property type="match status" value="1"/>
</dbReference>
<dbReference type="InterPro" id="IPR036291">
    <property type="entry name" value="NAD(P)-bd_dom_sf"/>
</dbReference>
<dbReference type="GO" id="GO:0009099">
    <property type="term" value="P:L-valine biosynthetic process"/>
    <property type="evidence" value="ECO:0007669"/>
    <property type="project" value="UniProtKB-UniRule"/>
</dbReference>
<dbReference type="GO" id="GO:0004455">
    <property type="term" value="F:ketol-acid reductoisomerase activity"/>
    <property type="evidence" value="ECO:0007669"/>
    <property type="project" value="UniProtKB-UniRule"/>
</dbReference>
<dbReference type="PANTHER" id="PTHR21371">
    <property type="entry name" value="KETOL-ACID REDUCTOISOMERASE, MITOCHONDRIAL"/>
    <property type="match status" value="1"/>
</dbReference>
<dbReference type="PROSITE" id="PS51850">
    <property type="entry name" value="KARI_N"/>
    <property type="match status" value="1"/>
</dbReference>
<gene>
    <name evidence="14" type="primary">ilvC</name>
    <name evidence="14" type="ordered locus">BURPS1106A_A0433</name>
</gene>
<reference evidence="15" key="1">
    <citation type="submission" date="2007-02" db="EMBL/GenBank/DDBJ databases">
        <authorList>
            <person name="DeShazer D."/>
            <person name="Woods D.E."/>
            <person name="Nierman W.C."/>
        </authorList>
    </citation>
    <scope>NUCLEOTIDE SEQUENCE [LARGE SCALE GENOMIC DNA]</scope>
    <source>
        <strain evidence="15">1106a</strain>
    </source>
</reference>
<dbReference type="EC" id="1.1.1.86" evidence="4"/>
<evidence type="ECO:0000256" key="9">
    <source>
        <dbReference type="ARBA" id="ARBA00023304"/>
    </source>
</evidence>
<dbReference type="Pfam" id="PF07991">
    <property type="entry name" value="KARI_N"/>
    <property type="match status" value="1"/>
</dbReference>
<sequence>MRFSPSLPHVILMNDLIYQDEHASLQPLEGLTVTVIGYGIQGRAFAANLRDSGVAVRVGNIDDRYFELARAEGHRVTDIAEAVAHADIVLLLIPDEAHGAVFDVDIAPNLREGALLCVAHGHSLVQGDVRPLAGRDLAMLAPRMYGDPIRRYYLAGQGAPAYFDIVADHTGRARDRVLAIARAVGFTRAGVMALGYRQETFLDLFQEQFLAPALVDLVETGFQVLVERGFNPKAALLEVYGSGEMGKMMLDGADIGLDEVVALQGSPTCQVGYHRWRGRTLPAAVRELAARVLDQIDSGDFAAYLKEHAANDYAALDEARRAALKRPLNVAHAQVRAAFRFPTEAAGGLYQAAPAGAEPELAR</sequence>
<dbReference type="Gene3D" id="6.10.240.10">
    <property type="match status" value="1"/>
</dbReference>
<organism evidence="14 15">
    <name type="scientific">Burkholderia pseudomallei (strain 1106a)</name>
    <dbReference type="NCBI Taxonomy" id="357348"/>
    <lineage>
        <taxon>Bacteria</taxon>
        <taxon>Pseudomonadati</taxon>
        <taxon>Pseudomonadota</taxon>
        <taxon>Betaproteobacteria</taxon>
        <taxon>Burkholderiales</taxon>
        <taxon>Burkholderiaceae</taxon>
        <taxon>Burkholderia</taxon>
        <taxon>pseudomallei group</taxon>
    </lineage>
</organism>
<comment type="pathway">
    <text evidence="1">Amino-acid biosynthesis; L-valine biosynthesis; L-valine from pyruvate: step 2/4.</text>
</comment>
<dbReference type="SUPFAM" id="SSF48179">
    <property type="entry name" value="6-phosphogluconate dehydrogenase C-terminal domain-like"/>
    <property type="match status" value="1"/>
</dbReference>
<comment type="pathway">
    <text evidence="2">Amino-acid biosynthesis; L-isoleucine biosynthesis; L-isoleucine from 2-oxobutanoate: step 2/4.</text>
</comment>
<dbReference type="InterPro" id="IPR008927">
    <property type="entry name" value="6-PGluconate_DH-like_C_sf"/>
</dbReference>
<feature type="domain" description="KARI C-terminal knotted" evidence="13">
    <location>
        <begin position="195"/>
        <end position="342"/>
    </location>
</feature>
<evidence type="ECO:0000256" key="1">
    <source>
        <dbReference type="ARBA" id="ARBA00004864"/>
    </source>
</evidence>
<dbReference type="GO" id="GO:0009097">
    <property type="term" value="P:isoleucine biosynthetic process"/>
    <property type="evidence" value="ECO:0007669"/>
    <property type="project" value="UniProtKB-UniRule"/>
</dbReference>
<evidence type="ECO:0000256" key="4">
    <source>
        <dbReference type="ARBA" id="ARBA00013102"/>
    </source>
</evidence>